<sequence length="415" mass="47487">MKKLFIIFCVCTCIIFVFGQNKILSDDKSLNINLIKEGKFTMGYYFVKNGNPLEICTYQTEVSTNGNQLLFSSKLIFLKSDKQWKEQIVLDKNTLKPISRKSEREARTFDIKHANINKGDYFDIATYPLVLCALPLDTGYKATIPVIDYDSPNKDKIQNVNITDVKSNIYNSELTGEHQVWKVSVNEESTGNLYDYFIDKASRKIYKITVSSKGNTLMLVDKETDFNPFKNTFDKEATLKMVTKGNSVISGEAFAKDDRSGRDDSKFRIDVLNVNKKQFAPKGTKVVLLPYTEYFKEWMELNKKQKKIKGAQPIPLSIDAQSCVLTTEIYNDKGNFEFTNLTEGDYFVFISFNYTDTFSRREITGTSDVYINGNYAGTQLNTDIFDYAQTGNANFQKIVTIKSNGETVKIKLKRW</sequence>
<evidence type="ECO:0000313" key="1">
    <source>
        <dbReference type="EMBL" id="BEV05957.1"/>
    </source>
</evidence>
<dbReference type="EMBL" id="AP029022">
    <property type="protein sequence ID" value="BEV05957.1"/>
    <property type="molecule type" value="Genomic_DNA"/>
</dbReference>
<accession>A0ABM8KCL8</accession>
<dbReference type="SUPFAM" id="SSF117074">
    <property type="entry name" value="Hypothetical protein PA1324"/>
    <property type="match status" value="1"/>
</dbReference>
<reference evidence="1 2" key="1">
    <citation type="journal article" date="2020" name="Microbes Environ.">
        <title>Synthetic bacterial community of duckweed: a simple and stable system to study plant-microbe interactions.</title>
        <authorList>
            <person name="Ishizawa H."/>
            <person name="Tada M."/>
            <person name="Kuroda M."/>
            <person name="Inoue D."/>
            <person name="Futamata H."/>
            <person name="Ike M."/>
        </authorList>
    </citation>
    <scope>NUCLEOTIDE SEQUENCE [LARGE SCALE GENOMIC DNA]</scope>
    <source>
        <strain evidence="1 2">DW100</strain>
    </source>
</reference>
<evidence type="ECO:0000313" key="2">
    <source>
        <dbReference type="Proteomes" id="UP001380186"/>
    </source>
</evidence>
<dbReference type="Proteomes" id="UP001380186">
    <property type="component" value="Chromosome"/>
</dbReference>
<evidence type="ECO:0008006" key="3">
    <source>
        <dbReference type="Google" id="ProtNLM"/>
    </source>
</evidence>
<gene>
    <name evidence="1" type="ORF">CRDW_33310</name>
</gene>
<dbReference type="InterPro" id="IPR021457">
    <property type="entry name" value="DUF3108"/>
</dbReference>
<organism evidence="1 2">
    <name type="scientific">Chryseobacterium gambrini</name>
    <dbReference type="NCBI Taxonomy" id="373672"/>
    <lineage>
        <taxon>Bacteria</taxon>
        <taxon>Pseudomonadati</taxon>
        <taxon>Bacteroidota</taxon>
        <taxon>Flavobacteriia</taxon>
        <taxon>Flavobacteriales</taxon>
        <taxon>Weeksellaceae</taxon>
        <taxon>Chryseobacterium group</taxon>
        <taxon>Chryseobacterium</taxon>
    </lineage>
</organism>
<protein>
    <recommendedName>
        <fullName evidence="3">Carboxypeptidase regulatory-like domain-containing protein</fullName>
    </recommendedName>
</protein>
<proteinExistence type="predicted"/>
<name>A0ABM8KCL8_9FLAO</name>
<dbReference type="RefSeq" id="WP_338613350.1">
    <property type="nucleotide sequence ID" value="NZ_AP029022.1"/>
</dbReference>
<keyword evidence="2" id="KW-1185">Reference proteome</keyword>
<dbReference type="Pfam" id="PF11306">
    <property type="entry name" value="DUF3108"/>
    <property type="match status" value="1"/>
</dbReference>